<dbReference type="EMBL" id="BAAAPO010000064">
    <property type="protein sequence ID" value="GAA1809847.1"/>
    <property type="molecule type" value="Genomic_DNA"/>
</dbReference>
<sequence>MADLPEALSRVEDGLVRLDRSALLRSLRPGLQRQLVRSQLERAGLPSSPDLETLYAWRDGTQTAGVTLDDIHIFPGFYLLSLDDAVTNYRAFVADPRWVPGRLPLFANGGGDFYVVDLDRVPPGLMRHFRIEESEQPVEFGSLADMIVTVATGFDRGVFVVDSEGYLEMDDLAFAAIAAELNPDVPWWTD</sequence>
<dbReference type="Proteomes" id="UP001499938">
    <property type="component" value="Unassembled WGS sequence"/>
</dbReference>
<gene>
    <name evidence="1" type="ORF">GCM10009811_36160</name>
</gene>
<evidence type="ECO:0000313" key="1">
    <source>
        <dbReference type="EMBL" id="GAA1809847.1"/>
    </source>
</evidence>
<organism evidence="1 2">
    <name type="scientific">Nostocoides veronense</name>
    <dbReference type="NCBI Taxonomy" id="330836"/>
    <lineage>
        <taxon>Bacteria</taxon>
        <taxon>Bacillati</taxon>
        <taxon>Actinomycetota</taxon>
        <taxon>Actinomycetes</taxon>
        <taxon>Micrococcales</taxon>
        <taxon>Intrasporangiaceae</taxon>
        <taxon>Nostocoides</taxon>
    </lineage>
</organism>
<keyword evidence="2" id="KW-1185">Reference proteome</keyword>
<comment type="caution">
    <text evidence="1">The sequence shown here is derived from an EMBL/GenBank/DDBJ whole genome shotgun (WGS) entry which is preliminary data.</text>
</comment>
<protein>
    <submittedName>
        <fullName evidence="1">SMI1/KNR4 family protein</fullName>
    </submittedName>
</protein>
<reference evidence="1 2" key="1">
    <citation type="journal article" date="2019" name="Int. J. Syst. Evol. Microbiol.">
        <title>The Global Catalogue of Microorganisms (GCM) 10K type strain sequencing project: providing services to taxonomists for standard genome sequencing and annotation.</title>
        <authorList>
            <consortium name="The Broad Institute Genomics Platform"/>
            <consortium name="The Broad Institute Genome Sequencing Center for Infectious Disease"/>
            <person name="Wu L."/>
            <person name="Ma J."/>
        </authorList>
    </citation>
    <scope>NUCLEOTIDE SEQUENCE [LARGE SCALE GENOMIC DNA]</scope>
    <source>
        <strain evidence="1 2">JCM 15592</strain>
    </source>
</reference>
<name>A0ABN2M4V5_9MICO</name>
<accession>A0ABN2M4V5</accession>
<dbReference type="RefSeq" id="WP_344088999.1">
    <property type="nucleotide sequence ID" value="NZ_BAAAPO010000064.1"/>
</dbReference>
<evidence type="ECO:0000313" key="2">
    <source>
        <dbReference type="Proteomes" id="UP001499938"/>
    </source>
</evidence>
<proteinExistence type="predicted"/>